<accession>A0A839XLY0</accession>
<evidence type="ECO:0000313" key="4">
    <source>
        <dbReference type="Proteomes" id="UP000564573"/>
    </source>
</evidence>
<dbReference type="PANTHER" id="PTHR39428:SF1">
    <property type="entry name" value="F420H(2)-DEPENDENT QUINONE REDUCTASE RV1261C"/>
    <property type="match status" value="1"/>
</dbReference>
<evidence type="ECO:0000313" key="3">
    <source>
        <dbReference type="EMBL" id="MBB3663637.1"/>
    </source>
</evidence>
<reference evidence="3 4" key="1">
    <citation type="submission" date="2020-08" db="EMBL/GenBank/DDBJ databases">
        <title>Sequencing the genomes of 1000 actinobacteria strains.</title>
        <authorList>
            <person name="Klenk H.-P."/>
        </authorList>
    </citation>
    <scope>NUCLEOTIDE SEQUENCE [LARGE SCALE GENOMIC DNA]</scope>
    <source>
        <strain evidence="3 4">DSM 45267</strain>
    </source>
</reference>
<protein>
    <submittedName>
        <fullName evidence="3">Deazaflavin-dependent oxidoreductase (Nitroreductase family)</fullName>
    </submittedName>
</protein>
<proteinExistence type="inferred from homology"/>
<sequence>MSDAADFNRRTIEEFRANHGKVGGPFEGAPLLLLHTLGARSGKQRVNPMMYLTDGDRYLVFASKAGADTHPDWYWNLRANPSARIEVGDIDLDVEAIELDEPERTEKYRIQAEHYPGFAEYERRTDRVIPVVALSPIGQIP</sequence>
<comment type="similarity">
    <text evidence="1">Belongs to the F420H(2)-dependent quinone reductase family.</text>
</comment>
<dbReference type="Gene3D" id="2.30.110.10">
    <property type="entry name" value="Electron Transport, Fmn-binding Protein, Chain A"/>
    <property type="match status" value="1"/>
</dbReference>
<comment type="caution">
    <text evidence="3">The sequence shown here is derived from an EMBL/GenBank/DDBJ whole genome shotgun (WGS) entry which is preliminary data.</text>
</comment>
<evidence type="ECO:0000256" key="1">
    <source>
        <dbReference type="ARBA" id="ARBA00008710"/>
    </source>
</evidence>
<dbReference type="Proteomes" id="UP000564573">
    <property type="component" value="Unassembled WGS sequence"/>
</dbReference>
<dbReference type="PANTHER" id="PTHR39428">
    <property type="entry name" value="F420H(2)-DEPENDENT QUINONE REDUCTASE RV1261C"/>
    <property type="match status" value="1"/>
</dbReference>
<dbReference type="NCBIfam" id="TIGR00026">
    <property type="entry name" value="hi_GC_TIGR00026"/>
    <property type="match status" value="1"/>
</dbReference>
<name>A0A839XLY0_9PSEU</name>
<organism evidence="3 4">
    <name type="scientific">Prauserella sediminis</name>
    <dbReference type="NCBI Taxonomy" id="577680"/>
    <lineage>
        <taxon>Bacteria</taxon>
        <taxon>Bacillati</taxon>
        <taxon>Actinomycetota</taxon>
        <taxon>Actinomycetes</taxon>
        <taxon>Pseudonocardiales</taxon>
        <taxon>Pseudonocardiaceae</taxon>
        <taxon>Prauserella</taxon>
        <taxon>Prauserella salsuginis group</taxon>
    </lineage>
</organism>
<dbReference type="SUPFAM" id="SSF50475">
    <property type="entry name" value="FMN-binding split barrel"/>
    <property type="match status" value="1"/>
</dbReference>
<dbReference type="RefSeq" id="WP_183782950.1">
    <property type="nucleotide sequence ID" value="NZ_JACIBS010000001.1"/>
</dbReference>
<dbReference type="Pfam" id="PF04075">
    <property type="entry name" value="F420H2_quin_red"/>
    <property type="match status" value="1"/>
</dbReference>
<dbReference type="InterPro" id="IPR012349">
    <property type="entry name" value="Split_barrel_FMN-bd"/>
</dbReference>
<dbReference type="GO" id="GO:0005886">
    <property type="term" value="C:plasma membrane"/>
    <property type="evidence" value="ECO:0007669"/>
    <property type="project" value="TreeGrafter"/>
</dbReference>
<evidence type="ECO:0000256" key="2">
    <source>
        <dbReference type="ARBA" id="ARBA00049106"/>
    </source>
</evidence>
<dbReference type="GO" id="GO:0016491">
    <property type="term" value="F:oxidoreductase activity"/>
    <property type="evidence" value="ECO:0007669"/>
    <property type="project" value="InterPro"/>
</dbReference>
<keyword evidence="4" id="KW-1185">Reference proteome</keyword>
<comment type="catalytic activity">
    <reaction evidence="2">
        <text>oxidized coenzyme F420-(gamma-L-Glu)(n) + a quinol + H(+) = reduced coenzyme F420-(gamma-L-Glu)(n) + a quinone</text>
        <dbReference type="Rhea" id="RHEA:39663"/>
        <dbReference type="Rhea" id="RHEA-COMP:12939"/>
        <dbReference type="Rhea" id="RHEA-COMP:14378"/>
        <dbReference type="ChEBI" id="CHEBI:15378"/>
        <dbReference type="ChEBI" id="CHEBI:24646"/>
        <dbReference type="ChEBI" id="CHEBI:132124"/>
        <dbReference type="ChEBI" id="CHEBI:133980"/>
        <dbReference type="ChEBI" id="CHEBI:139511"/>
    </reaction>
</comment>
<dbReference type="InterPro" id="IPR004378">
    <property type="entry name" value="F420H2_quin_Rdtase"/>
</dbReference>
<dbReference type="EMBL" id="JACIBS010000001">
    <property type="protein sequence ID" value="MBB3663637.1"/>
    <property type="molecule type" value="Genomic_DNA"/>
</dbReference>
<gene>
    <name evidence="3" type="ORF">FB384_002541</name>
</gene>
<dbReference type="GO" id="GO:0070967">
    <property type="term" value="F:coenzyme F420 binding"/>
    <property type="evidence" value="ECO:0007669"/>
    <property type="project" value="TreeGrafter"/>
</dbReference>
<dbReference type="AlphaFoldDB" id="A0A839XLY0"/>